<dbReference type="Proteomes" id="UP000655287">
    <property type="component" value="Unassembled WGS sequence"/>
</dbReference>
<evidence type="ECO:0000256" key="1">
    <source>
        <dbReference type="SAM" id="MobiDB-lite"/>
    </source>
</evidence>
<reference evidence="3" key="1">
    <citation type="submission" date="2021-01" db="EMBL/GenBank/DDBJ databases">
        <title>Whole genome shotgun sequence of Sphaerisporangium rufum NBRC 109079.</title>
        <authorList>
            <person name="Komaki H."/>
            <person name="Tamura T."/>
        </authorList>
    </citation>
    <scope>NUCLEOTIDE SEQUENCE</scope>
    <source>
        <strain evidence="3">NBRC 109079</strain>
    </source>
</reference>
<dbReference type="EMBL" id="BOOU01000041">
    <property type="protein sequence ID" value="GII77811.1"/>
    <property type="molecule type" value="Genomic_DNA"/>
</dbReference>
<organism evidence="3 4">
    <name type="scientific">Sphaerisporangium rufum</name>
    <dbReference type="NCBI Taxonomy" id="1381558"/>
    <lineage>
        <taxon>Bacteria</taxon>
        <taxon>Bacillati</taxon>
        <taxon>Actinomycetota</taxon>
        <taxon>Actinomycetes</taxon>
        <taxon>Streptosporangiales</taxon>
        <taxon>Streptosporangiaceae</taxon>
        <taxon>Sphaerisporangium</taxon>
    </lineage>
</organism>
<feature type="compositionally biased region" description="Basic and acidic residues" evidence="1">
    <location>
        <begin position="109"/>
        <end position="118"/>
    </location>
</feature>
<feature type="compositionally biased region" description="Low complexity" evidence="1">
    <location>
        <begin position="70"/>
        <end position="101"/>
    </location>
</feature>
<proteinExistence type="predicted"/>
<dbReference type="RefSeq" id="WP_203984822.1">
    <property type="nucleotide sequence ID" value="NZ_BOOU01000041.1"/>
</dbReference>
<keyword evidence="2" id="KW-0812">Transmembrane</keyword>
<gene>
    <name evidence="3" type="ORF">Sru01_27930</name>
</gene>
<keyword evidence="2" id="KW-1133">Transmembrane helix</keyword>
<sequence length="118" mass="11606">MTDFTAPVTAAAPGLAAAPAPVGPGWVAFIIVAAIGVALYFLVKSMNKQMSKIEVPREAEIGAGRRTGESGAAGTPGSETTAGPEPGTPGSETGTLGPEPGAAGPETDEPGHRPGDAR</sequence>
<evidence type="ECO:0000313" key="3">
    <source>
        <dbReference type="EMBL" id="GII77811.1"/>
    </source>
</evidence>
<keyword evidence="4" id="KW-1185">Reference proteome</keyword>
<evidence type="ECO:0000313" key="4">
    <source>
        <dbReference type="Proteomes" id="UP000655287"/>
    </source>
</evidence>
<dbReference type="AlphaFoldDB" id="A0A919R129"/>
<keyword evidence="2" id="KW-0472">Membrane</keyword>
<accession>A0A919R129</accession>
<protein>
    <submittedName>
        <fullName evidence="3">Uncharacterized protein</fullName>
    </submittedName>
</protein>
<comment type="caution">
    <text evidence="3">The sequence shown here is derived from an EMBL/GenBank/DDBJ whole genome shotgun (WGS) entry which is preliminary data.</text>
</comment>
<feature type="transmembrane region" description="Helical" evidence="2">
    <location>
        <begin position="26"/>
        <end position="43"/>
    </location>
</feature>
<feature type="region of interest" description="Disordered" evidence="1">
    <location>
        <begin position="51"/>
        <end position="118"/>
    </location>
</feature>
<evidence type="ECO:0000256" key="2">
    <source>
        <dbReference type="SAM" id="Phobius"/>
    </source>
</evidence>
<name>A0A919R129_9ACTN</name>